<dbReference type="KEGG" id="tfr:BR63_19020"/>
<feature type="domain" description="HTH cro/C1-type" evidence="1">
    <location>
        <begin position="16"/>
        <end position="70"/>
    </location>
</feature>
<accession>A0A7G6E7X1</accession>
<sequence length="83" mass="9704">MKKSNKPLKHQPYLRFKLFLLENRIKQKEVAKLLNVSHVTVSQKINGTLDFSFSEVEKICQHYGIELDIFSTKKLRNSNTKLA</sequence>
<dbReference type="GO" id="GO:0003677">
    <property type="term" value="F:DNA binding"/>
    <property type="evidence" value="ECO:0007669"/>
    <property type="project" value="InterPro"/>
</dbReference>
<dbReference type="SMART" id="SM00530">
    <property type="entry name" value="HTH_XRE"/>
    <property type="match status" value="1"/>
</dbReference>
<evidence type="ECO:0000313" key="3">
    <source>
        <dbReference type="Proteomes" id="UP000515847"/>
    </source>
</evidence>
<dbReference type="AlphaFoldDB" id="A0A7G6E7X1"/>
<dbReference type="PROSITE" id="PS50943">
    <property type="entry name" value="HTH_CROC1"/>
    <property type="match status" value="1"/>
</dbReference>
<dbReference type="Pfam" id="PF01381">
    <property type="entry name" value="HTH_3"/>
    <property type="match status" value="1"/>
</dbReference>
<reference evidence="2 3" key="1">
    <citation type="journal article" date="2019" name="Front. Microbiol.">
        <title>Thermoanaerosceptrum fracticalcis gen. nov. sp. nov., a Novel Fumarate-Fermenting Microorganism From a Deep Fractured Carbonate Aquifer of the US Great Basin.</title>
        <authorList>
            <person name="Hamilton-Brehm S.D."/>
            <person name="Stewart L.E."/>
            <person name="Zavarin M."/>
            <person name="Caldwell M."/>
            <person name="Lawson P.A."/>
            <person name="Onstott T.C."/>
            <person name="Grzymski J."/>
            <person name="Neveux I."/>
            <person name="Lollar B.S."/>
            <person name="Russell C.E."/>
            <person name="Moser D.P."/>
        </authorList>
    </citation>
    <scope>NUCLEOTIDE SEQUENCE [LARGE SCALE GENOMIC DNA]</scope>
    <source>
        <strain evidence="2 3">DRI-13</strain>
    </source>
</reference>
<dbReference type="CDD" id="cd00093">
    <property type="entry name" value="HTH_XRE"/>
    <property type="match status" value="1"/>
</dbReference>
<dbReference type="EMBL" id="CP045798">
    <property type="protein sequence ID" value="QNB48175.1"/>
    <property type="molecule type" value="Genomic_DNA"/>
</dbReference>
<dbReference type="InterPro" id="IPR010982">
    <property type="entry name" value="Lambda_DNA-bd_dom_sf"/>
</dbReference>
<proteinExistence type="predicted"/>
<keyword evidence="3" id="KW-1185">Reference proteome</keyword>
<gene>
    <name evidence="2" type="ORF">BR63_19020</name>
</gene>
<dbReference type="SUPFAM" id="SSF47413">
    <property type="entry name" value="lambda repressor-like DNA-binding domains"/>
    <property type="match status" value="1"/>
</dbReference>
<organism evidence="2 3">
    <name type="scientific">Thermanaerosceptrum fracticalcis</name>
    <dbReference type="NCBI Taxonomy" id="1712410"/>
    <lineage>
        <taxon>Bacteria</taxon>
        <taxon>Bacillati</taxon>
        <taxon>Bacillota</taxon>
        <taxon>Clostridia</taxon>
        <taxon>Eubacteriales</taxon>
        <taxon>Peptococcaceae</taxon>
        <taxon>Thermanaerosceptrum</taxon>
    </lineage>
</organism>
<dbReference type="Gene3D" id="1.10.260.40">
    <property type="entry name" value="lambda repressor-like DNA-binding domains"/>
    <property type="match status" value="1"/>
</dbReference>
<protein>
    <submittedName>
        <fullName evidence="2">Helix-turn-helix domain-containing protein</fullName>
    </submittedName>
</protein>
<dbReference type="InterPro" id="IPR001387">
    <property type="entry name" value="Cro/C1-type_HTH"/>
</dbReference>
<evidence type="ECO:0000313" key="2">
    <source>
        <dbReference type="EMBL" id="QNB48175.1"/>
    </source>
</evidence>
<name>A0A7G6E7X1_THEFR</name>
<evidence type="ECO:0000259" key="1">
    <source>
        <dbReference type="PROSITE" id="PS50943"/>
    </source>
</evidence>
<dbReference type="Proteomes" id="UP000515847">
    <property type="component" value="Chromosome"/>
</dbReference>
<dbReference type="OrthoDB" id="2049148at2"/>
<dbReference type="RefSeq" id="WP_051965513.1">
    <property type="nucleotide sequence ID" value="NZ_CP045798.1"/>
</dbReference>